<evidence type="ECO:0000313" key="2">
    <source>
        <dbReference type="EMBL" id="GIY24225.1"/>
    </source>
</evidence>
<keyword evidence="3" id="KW-1185">Reference proteome</keyword>
<protein>
    <submittedName>
        <fullName evidence="2">Uncharacterized protein</fullName>
    </submittedName>
</protein>
<evidence type="ECO:0000256" key="1">
    <source>
        <dbReference type="SAM" id="Phobius"/>
    </source>
</evidence>
<comment type="caution">
    <text evidence="2">The sequence shown here is derived from an EMBL/GenBank/DDBJ whole genome shotgun (WGS) entry which is preliminary data.</text>
</comment>
<name>A0AAV4RR53_CAEEX</name>
<proteinExistence type="predicted"/>
<dbReference type="EMBL" id="BPLR01008369">
    <property type="protein sequence ID" value="GIY24225.1"/>
    <property type="molecule type" value="Genomic_DNA"/>
</dbReference>
<sequence length="106" mass="12020">MEETRCVSLIFFWVGLGLLAQYLYLHTIWSFIHLLFYTELMTITVKENGGLRDLISGLDRWAAESSSPTSFLGITILALLCLYHFMGISQHLPTNNILALLCQNVP</sequence>
<dbReference type="Proteomes" id="UP001054945">
    <property type="component" value="Unassembled WGS sequence"/>
</dbReference>
<keyword evidence="1" id="KW-0812">Transmembrane</keyword>
<feature type="transmembrane region" description="Helical" evidence="1">
    <location>
        <begin position="69"/>
        <end position="86"/>
    </location>
</feature>
<dbReference type="AlphaFoldDB" id="A0AAV4RR53"/>
<keyword evidence="1" id="KW-0472">Membrane</keyword>
<organism evidence="2 3">
    <name type="scientific">Caerostris extrusa</name>
    <name type="common">Bark spider</name>
    <name type="synonym">Caerostris bankana</name>
    <dbReference type="NCBI Taxonomy" id="172846"/>
    <lineage>
        <taxon>Eukaryota</taxon>
        <taxon>Metazoa</taxon>
        <taxon>Ecdysozoa</taxon>
        <taxon>Arthropoda</taxon>
        <taxon>Chelicerata</taxon>
        <taxon>Arachnida</taxon>
        <taxon>Araneae</taxon>
        <taxon>Araneomorphae</taxon>
        <taxon>Entelegynae</taxon>
        <taxon>Araneoidea</taxon>
        <taxon>Araneidae</taxon>
        <taxon>Caerostris</taxon>
    </lineage>
</organism>
<accession>A0AAV4RR53</accession>
<gene>
    <name evidence="2" type="ORF">CEXT_581</name>
</gene>
<feature type="transmembrane region" description="Helical" evidence="1">
    <location>
        <begin position="7"/>
        <end position="32"/>
    </location>
</feature>
<keyword evidence="1" id="KW-1133">Transmembrane helix</keyword>
<evidence type="ECO:0000313" key="3">
    <source>
        <dbReference type="Proteomes" id="UP001054945"/>
    </source>
</evidence>
<reference evidence="2 3" key="1">
    <citation type="submission" date="2021-06" db="EMBL/GenBank/DDBJ databases">
        <title>Caerostris extrusa draft genome.</title>
        <authorList>
            <person name="Kono N."/>
            <person name="Arakawa K."/>
        </authorList>
    </citation>
    <scope>NUCLEOTIDE SEQUENCE [LARGE SCALE GENOMIC DNA]</scope>
</reference>